<feature type="domain" description="Tripartite ATP-independent periplasmic transporters DctQ component" evidence="10">
    <location>
        <begin position="28"/>
        <end position="173"/>
    </location>
</feature>
<evidence type="ECO:0000256" key="8">
    <source>
        <dbReference type="ARBA" id="ARBA00038436"/>
    </source>
</evidence>
<keyword evidence="7 9" id="KW-0472">Membrane</keyword>
<keyword evidence="5 9" id="KW-0812">Transmembrane</keyword>
<keyword evidence="6 9" id="KW-1133">Transmembrane helix</keyword>
<evidence type="ECO:0000256" key="1">
    <source>
        <dbReference type="ARBA" id="ARBA00004429"/>
    </source>
</evidence>
<evidence type="ECO:0000259" key="10">
    <source>
        <dbReference type="Pfam" id="PF04290"/>
    </source>
</evidence>
<dbReference type="GO" id="GO:0022857">
    <property type="term" value="F:transmembrane transporter activity"/>
    <property type="evidence" value="ECO:0007669"/>
    <property type="project" value="UniProtKB-UniRule"/>
</dbReference>
<evidence type="ECO:0000256" key="9">
    <source>
        <dbReference type="RuleBase" id="RU369079"/>
    </source>
</evidence>
<comment type="function">
    <text evidence="9">Part of the tripartite ATP-independent periplasmic (TRAP) transport system.</text>
</comment>
<comment type="caution">
    <text evidence="11">The sequence shown here is derived from an EMBL/GenBank/DDBJ whole genome shotgun (WGS) entry which is preliminary data.</text>
</comment>
<accession>A0A9X1P1D4</accession>
<dbReference type="InterPro" id="IPR055348">
    <property type="entry name" value="DctQ"/>
</dbReference>
<dbReference type="RefSeq" id="WP_233720593.1">
    <property type="nucleotide sequence ID" value="NZ_JAJUWU010000017.1"/>
</dbReference>
<name>A0A9X1P1D4_9HYPH</name>
<comment type="subunit">
    <text evidence="9">The complex comprises the extracytoplasmic solute receptor protein and the two transmembrane proteins.</text>
</comment>
<dbReference type="Proteomes" id="UP001139035">
    <property type="component" value="Unassembled WGS sequence"/>
</dbReference>
<evidence type="ECO:0000256" key="6">
    <source>
        <dbReference type="ARBA" id="ARBA00022989"/>
    </source>
</evidence>
<evidence type="ECO:0000313" key="11">
    <source>
        <dbReference type="EMBL" id="MCE7029602.1"/>
    </source>
</evidence>
<feature type="transmembrane region" description="Helical" evidence="9">
    <location>
        <begin position="53"/>
        <end position="70"/>
    </location>
</feature>
<comment type="subcellular location">
    <subcellularLocation>
        <location evidence="1 9">Cell inner membrane</location>
        <topology evidence="1 9">Multi-pass membrane protein</topology>
    </subcellularLocation>
</comment>
<keyword evidence="3" id="KW-1003">Cell membrane</keyword>
<keyword evidence="2 9" id="KW-0813">Transport</keyword>
<feature type="transmembrane region" description="Helical" evidence="9">
    <location>
        <begin position="148"/>
        <end position="167"/>
    </location>
</feature>
<proteinExistence type="inferred from homology"/>
<protein>
    <recommendedName>
        <fullName evidence="9">TRAP transporter small permease protein</fullName>
    </recommendedName>
</protein>
<evidence type="ECO:0000256" key="3">
    <source>
        <dbReference type="ARBA" id="ARBA00022475"/>
    </source>
</evidence>
<sequence>MPRFLKTVTRGFVVVLAFASGLSMALVFAIILANSLMRYTTGASLQWGEKLPIYLTIYGVMFGTALAYLLDRHVRFTIIIDTVNARLRHVFLLVVDVVMVVSGGLLAYAGWQFAERGGNLSASSIRTTARTLAETTGVDGLEIFGKLYPYQLAMAVGGVLVALAAFLKLVERAATDPDAEPATTAEMSETQL</sequence>
<dbReference type="InterPro" id="IPR007387">
    <property type="entry name" value="TRAP_DctQ"/>
</dbReference>
<evidence type="ECO:0000256" key="2">
    <source>
        <dbReference type="ARBA" id="ARBA00022448"/>
    </source>
</evidence>
<feature type="transmembrane region" description="Helical" evidence="9">
    <location>
        <begin position="12"/>
        <end position="33"/>
    </location>
</feature>
<organism evidence="11 12">
    <name type="scientific">Jiella avicenniae</name>
    <dbReference type="NCBI Taxonomy" id="2907202"/>
    <lineage>
        <taxon>Bacteria</taxon>
        <taxon>Pseudomonadati</taxon>
        <taxon>Pseudomonadota</taxon>
        <taxon>Alphaproteobacteria</taxon>
        <taxon>Hyphomicrobiales</taxon>
        <taxon>Aurantimonadaceae</taxon>
        <taxon>Jiella</taxon>
    </lineage>
</organism>
<evidence type="ECO:0000313" key="12">
    <source>
        <dbReference type="Proteomes" id="UP001139035"/>
    </source>
</evidence>
<gene>
    <name evidence="11" type="ORF">LZD57_16555</name>
</gene>
<evidence type="ECO:0000256" key="5">
    <source>
        <dbReference type="ARBA" id="ARBA00022692"/>
    </source>
</evidence>
<keyword evidence="12" id="KW-1185">Reference proteome</keyword>
<dbReference type="EMBL" id="JAJUWU010000017">
    <property type="protein sequence ID" value="MCE7029602.1"/>
    <property type="molecule type" value="Genomic_DNA"/>
</dbReference>
<evidence type="ECO:0000256" key="7">
    <source>
        <dbReference type="ARBA" id="ARBA00023136"/>
    </source>
</evidence>
<dbReference type="Pfam" id="PF04290">
    <property type="entry name" value="DctQ"/>
    <property type="match status" value="1"/>
</dbReference>
<feature type="transmembrane region" description="Helical" evidence="9">
    <location>
        <begin position="90"/>
        <end position="111"/>
    </location>
</feature>
<dbReference type="AlphaFoldDB" id="A0A9X1P1D4"/>
<keyword evidence="4 9" id="KW-0997">Cell inner membrane</keyword>
<reference evidence="11" key="1">
    <citation type="submission" date="2022-01" db="EMBL/GenBank/DDBJ databases">
        <title>Jiella avicenniae sp. nov., a novel endophytic bacterium isolated from bark of Avicennia marina.</title>
        <authorList>
            <person name="Tuo L."/>
        </authorList>
    </citation>
    <scope>NUCLEOTIDE SEQUENCE</scope>
    <source>
        <strain evidence="11">CBK1P-4</strain>
    </source>
</reference>
<comment type="similarity">
    <text evidence="8 9">Belongs to the TRAP transporter small permease family.</text>
</comment>
<dbReference type="GO" id="GO:0005886">
    <property type="term" value="C:plasma membrane"/>
    <property type="evidence" value="ECO:0007669"/>
    <property type="project" value="UniProtKB-SubCell"/>
</dbReference>
<dbReference type="PANTHER" id="PTHR35011">
    <property type="entry name" value="2,3-DIKETO-L-GULONATE TRAP TRANSPORTER SMALL PERMEASE PROTEIN YIAM"/>
    <property type="match status" value="1"/>
</dbReference>
<evidence type="ECO:0000256" key="4">
    <source>
        <dbReference type="ARBA" id="ARBA00022519"/>
    </source>
</evidence>